<dbReference type="RefSeq" id="XP_008612513.1">
    <property type="nucleotide sequence ID" value="XM_008614291.1"/>
</dbReference>
<name>T0QHH8_SAPDV</name>
<keyword evidence="3" id="KW-1185">Reference proteome</keyword>
<evidence type="ECO:0000313" key="3">
    <source>
        <dbReference type="Proteomes" id="UP000030762"/>
    </source>
</evidence>
<dbReference type="GeneID" id="19949131"/>
<feature type="region of interest" description="Disordered" evidence="1">
    <location>
        <begin position="218"/>
        <end position="240"/>
    </location>
</feature>
<accession>T0QHH8</accession>
<gene>
    <name evidence="2" type="ORF">SDRG_08404</name>
</gene>
<dbReference type="InParanoid" id="T0QHH8"/>
<evidence type="ECO:0000313" key="2">
    <source>
        <dbReference type="EMBL" id="EQC34201.1"/>
    </source>
</evidence>
<proteinExistence type="predicted"/>
<reference evidence="2 3" key="1">
    <citation type="submission" date="2012-04" db="EMBL/GenBank/DDBJ databases">
        <title>The Genome Sequence of Saprolegnia declina VS20.</title>
        <authorList>
            <consortium name="The Broad Institute Genome Sequencing Platform"/>
            <person name="Russ C."/>
            <person name="Nusbaum C."/>
            <person name="Tyler B."/>
            <person name="van West P."/>
            <person name="Dieguez-Uribeondo J."/>
            <person name="de Bruijn I."/>
            <person name="Tripathy S."/>
            <person name="Jiang R."/>
            <person name="Young S.K."/>
            <person name="Zeng Q."/>
            <person name="Gargeya S."/>
            <person name="Fitzgerald M."/>
            <person name="Haas B."/>
            <person name="Abouelleil A."/>
            <person name="Alvarado L."/>
            <person name="Arachchi H.M."/>
            <person name="Berlin A."/>
            <person name="Chapman S.B."/>
            <person name="Goldberg J."/>
            <person name="Griggs A."/>
            <person name="Gujja S."/>
            <person name="Hansen M."/>
            <person name="Howarth C."/>
            <person name="Imamovic A."/>
            <person name="Larimer J."/>
            <person name="McCowen C."/>
            <person name="Montmayeur A."/>
            <person name="Murphy C."/>
            <person name="Neiman D."/>
            <person name="Pearson M."/>
            <person name="Priest M."/>
            <person name="Roberts A."/>
            <person name="Saif S."/>
            <person name="Shea T."/>
            <person name="Sisk P."/>
            <person name="Sykes S."/>
            <person name="Wortman J."/>
            <person name="Nusbaum C."/>
            <person name="Birren B."/>
        </authorList>
    </citation>
    <scope>NUCLEOTIDE SEQUENCE [LARGE SCALE GENOMIC DNA]</scope>
    <source>
        <strain evidence="2 3">VS20</strain>
    </source>
</reference>
<dbReference type="VEuPathDB" id="FungiDB:SDRG_08404"/>
<organism evidence="2 3">
    <name type="scientific">Saprolegnia diclina (strain VS20)</name>
    <dbReference type="NCBI Taxonomy" id="1156394"/>
    <lineage>
        <taxon>Eukaryota</taxon>
        <taxon>Sar</taxon>
        <taxon>Stramenopiles</taxon>
        <taxon>Oomycota</taxon>
        <taxon>Saprolegniomycetes</taxon>
        <taxon>Saprolegniales</taxon>
        <taxon>Saprolegniaceae</taxon>
        <taxon>Saprolegnia</taxon>
    </lineage>
</organism>
<dbReference type="OrthoDB" id="10485244at2759"/>
<dbReference type="EMBL" id="JH767156">
    <property type="protein sequence ID" value="EQC34201.1"/>
    <property type="molecule type" value="Genomic_DNA"/>
</dbReference>
<dbReference type="Proteomes" id="UP000030762">
    <property type="component" value="Unassembled WGS sequence"/>
</dbReference>
<dbReference type="OMA" id="CIPSKAH"/>
<sequence>MTDDIALAIVDDVLRSVEATRVVRHAATRVARDMWEMVHLSARVSPSPACMQRIPEEPSTLVLDSRAAQCIPSKAHKLRWTIASSPTGSDCTASSLSVRIGAWARLHDRQIEPPPPVCTRTAAPRCVKSIKATTKTVVIPLLVPRSTTALHELFSHPLPKMLPEITVGATPVYVPPPITPLCTVVSNQDDDHRPFLTSAMFTPTHHLLCTDHAVATRPASVPPPKVEPRARLPSTTSTRRLSFRVRTHPLHKALAPLPRSTAMHHDKDPRRCLPTLRHKLTH</sequence>
<dbReference type="AlphaFoldDB" id="T0QHH8"/>
<protein>
    <submittedName>
        <fullName evidence="2">Uncharacterized protein</fullName>
    </submittedName>
</protein>
<evidence type="ECO:0000256" key="1">
    <source>
        <dbReference type="SAM" id="MobiDB-lite"/>
    </source>
</evidence>
<feature type="region of interest" description="Disordered" evidence="1">
    <location>
        <begin position="257"/>
        <end position="282"/>
    </location>
</feature>